<dbReference type="SUPFAM" id="SSF159501">
    <property type="entry name" value="EreA/ChaN-like"/>
    <property type="match status" value="1"/>
</dbReference>
<protein>
    <recommendedName>
        <fullName evidence="2">Dermonecrotic toxin N-terminal domain-containing protein</fullName>
    </recommendedName>
</protein>
<proteinExistence type="predicted"/>
<evidence type="ECO:0000259" key="2">
    <source>
        <dbReference type="Pfam" id="PF20178"/>
    </source>
</evidence>
<dbReference type="Pfam" id="PF20178">
    <property type="entry name" value="ToxA_N"/>
    <property type="match status" value="1"/>
</dbReference>
<dbReference type="EMBL" id="VFIO01000002">
    <property type="protein sequence ID" value="TWR91061.1"/>
    <property type="molecule type" value="Genomic_DNA"/>
</dbReference>
<comment type="caution">
    <text evidence="3">The sequence shown here is derived from an EMBL/GenBank/DDBJ whole genome shotgun (WGS) entry which is preliminary data.</text>
</comment>
<feature type="region of interest" description="Disordered" evidence="1">
    <location>
        <begin position="235"/>
        <end position="254"/>
    </location>
</feature>
<dbReference type="RefSeq" id="WP_146384812.1">
    <property type="nucleotide sequence ID" value="NZ_VFIO01000002.1"/>
</dbReference>
<dbReference type="InterPro" id="IPR046673">
    <property type="entry name" value="ToxA_N"/>
</dbReference>
<evidence type="ECO:0000313" key="3">
    <source>
        <dbReference type="EMBL" id="TWR91061.1"/>
    </source>
</evidence>
<gene>
    <name evidence="3" type="ORF">FJD38_08280</name>
</gene>
<feature type="region of interest" description="Disordered" evidence="1">
    <location>
        <begin position="832"/>
        <end position="853"/>
    </location>
</feature>
<dbReference type="Proteomes" id="UP000318428">
    <property type="component" value="Unassembled WGS sequence"/>
</dbReference>
<organism evidence="3 4">
    <name type="scientific">Pseudomonas saxonica</name>
    <dbReference type="NCBI Taxonomy" id="2600598"/>
    <lineage>
        <taxon>Bacteria</taxon>
        <taxon>Pseudomonadati</taxon>
        <taxon>Pseudomonadota</taxon>
        <taxon>Gammaproteobacteria</taxon>
        <taxon>Pseudomonadales</taxon>
        <taxon>Pseudomonadaceae</taxon>
        <taxon>Pseudomonas</taxon>
    </lineage>
</organism>
<accession>A0ABY3GKE3</accession>
<dbReference type="Gene3D" id="3.40.50.11550">
    <property type="match status" value="1"/>
</dbReference>
<evidence type="ECO:0000313" key="4">
    <source>
        <dbReference type="Proteomes" id="UP000318428"/>
    </source>
</evidence>
<dbReference type="CDD" id="cd14729">
    <property type="entry name" value="RtxA-like"/>
    <property type="match status" value="1"/>
</dbReference>
<reference evidence="3 4" key="1">
    <citation type="submission" date="2019-06" db="EMBL/GenBank/DDBJ databases">
        <title>Pseudomonas bimorpha sp. nov. isolated from bovine raw milk and skim milk concentrate.</title>
        <authorList>
            <person name="Hofmann K."/>
            <person name="Huptas C."/>
            <person name="Doll E."/>
            <person name="Scherer S."/>
            <person name="Wenning M."/>
        </authorList>
    </citation>
    <scope>NUCLEOTIDE SEQUENCE [LARGE SCALE GENOMIC DNA]</scope>
    <source>
        <strain evidence="3 4">DSM 108989</strain>
    </source>
</reference>
<keyword evidence="4" id="KW-1185">Reference proteome</keyword>
<feature type="domain" description="Dermonecrotic toxin N-terminal" evidence="2">
    <location>
        <begin position="434"/>
        <end position="685"/>
    </location>
</feature>
<sequence length="1435" mass="161039">MSTYLEQFKNAHRELLELHSATPDLTLSLNHRLRAFFPRLPEKAHTDLLYLTHEQPPLPGQAPVIVSQTLGAMIEECYLTGQVPTFEQGSIHIYNQALTLDERHRTRGITPHELERYLDYATKYMERCVIDALKDFWETPQADFDGLTAKNKLDQIFLDLLVAESHLRHQDKTLSKAALDAIIQVFDPPITLPPTPPQDTLGLYSVALKSDQQQIGTPLNGVFIISDADLPGIHPPRRAAGMDDASDEKSADDPTARTVVLFTPANGLETFESLKDLTQELKARLRDVHQREALLDCVLAQDRARALTQGVVEYRTITQDTGTFYSQDLIHKQHHDMRHAWAEARTNKADLSLEQLFECVKHSLHSSLPLKPERILRARQTRLIEAQLPSWLKNASDADKVQWRLAVERLNFERLASESSQAQSITESGKKNTLLGYARLQLKQTIKADHSIEVDPDTIIISTTEALQTGAVINPFGGSAFAAGFSTDRTGPTITYKNTRHRLTELALLNVGQLDTTFSLTAQVLDANGNTHPILTHSYIKNLVRRIDVGERYKTKLNNLLVRSPHAHWRKERYVALKTAQLKLDLIEAQLSGTLNNEQAAWVRTAMEHPVDSTRPLFNGAKIKVHLPMLRYKPLPGLLAFSSTGSSGLVCYLPDAPDRNWFVVATSRNELARKLSSQVLRPYLLNRVTASQRPYIQTLLNDGLTDTDLRFQIVEHQQFYEASYDTEAMYAIREADEQSTSTYESNLNTAKETILTAIDVVSFVLPTKVLLPIVMLRFAYQIGLGLDALARGEEHEAFLNFIESIAHLTDGASDFAGSAVFGRAIRQRARLPAPALNPNAATPPPSSGLTLRTGEEYGTGAYELTRVSDGRTQSTHYLKDSRNNYYRCQYDSLDATWRVIDTREPSAFYRQPVSQLSSGDWDLNQTLAAIRQRIAIEEVIESAQVSGINLAGKTPDEQGIYRLSNMRYIEQSGLVFEVRSGWLGRDWYLHIPGGSSHTTSYKVRRVSDHWEIKHRLSPTTKRWELLVRQGVQLPPAPAVVLHTPHDVALEYNTDVQNLLTHSRKLLINGVTSSDPKLHDAATFFKRHRANLLADAQAFLNTSPTKPRPLKPDLAANEKASVIFDRLYENTQGVIIGEAHASQSGKKILIEQMAHLARNKVDTLFLEHLQTDAHQTYLDDFSARKKIPAGLDKFLKEQDAGHGVDTASAHNYSNLVRCAVQHGIKIKALDCMASYHLNGLAQGHQPRVRYEMFSYTASQIIRAHTAQNPGQKWIALVGNSHANTFVGVPGLAELEGAIGLRVLDAPPGSSPTLKKDFSEVIAPQYPKTDYFYLKNDYVMEMEIPGTTPQKAPLSPAQIEQKLSQPGLYIVENNPVDGAQLIHRSNNNQIIRTRLQADAHGELFIERPNWQGIHLVRYKDMNELTIALYEYGLRQLK</sequence>
<name>A0ABY3GKE3_9PSED</name>
<evidence type="ECO:0000256" key="1">
    <source>
        <dbReference type="SAM" id="MobiDB-lite"/>
    </source>
</evidence>